<organism evidence="6 7">
    <name type="scientific">Mycolicibacterium confluentis</name>
    <dbReference type="NCBI Taxonomy" id="28047"/>
    <lineage>
        <taxon>Bacteria</taxon>
        <taxon>Bacillati</taxon>
        <taxon>Actinomycetota</taxon>
        <taxon>Actinomycetes</taxon>
        <taxon>Mycobacteriales</taxon>
        <taxon>Mycobacteriaceae</taxon>
        <taxon>Mycolicibacterium</taxon>
    </lineage>
</organism>
<dbReference type="GO" id="GO:0003700">
    <property type="term" value="F:DNA-binding transcription factor activity"/>
    <property type="evidence" value="ECO:0007669"/>
    <property type="project" value="TreeGrafter"/>
</dbReference>
<keyword evidence="7" id="KW-1185">Reference proteome</keyword>
<evidence type="ECO:0000259" key="5">
    <source>
        <dbReference type="PROSITE" id="PS50977"/>
    </source>
</evidence>
<keyword evidence="2 4" id="KW-0238">DNA-binding</keyword>
<reference evidence="6" key="1">
    <citation type="journal article" date="2019" name="Emerg. Microbes Infect.">
        <title>Comprehensive subspecies identification of 175 nontuberculous mycobacteria species based on 7547 genomic profiles.</title>
        <authorList>
            <person name="Matsumoto Y."/>
            <person name="Kinjo T."/>
            <person name="Motooka D."/>
            <person name="Nabeya D."/>
            <person name="Jung N."/>
            <person name="Uechi K."/>
            <person name="Horii T."/>
            <person name="Iida T."/>
            <person name="Fujita J."/>
            <person name="Nakamura S."/>
        </authorList>
    </citation>
    <scope>NUCLEOTIDE SEQUENCE [LARGE SCALE GENOMIC DNA]</scope>
    <source>
        <strain evidence="6">JCM 13671</strain>
    </source>
</reference>
<name>A0A7I7Y189_9MYCO</name>
<dbReference type="AlphaFoldDB" id="A0A7I7Y189"/>
<dbReference type="Gene3D" id="1.10.357.10">
    <property type="entry name" value="Tetracycline Repressor, domain 2"/>
    <property type="match status" value="1"/>
</dbReference>
<dbReference type="Proteomes" id="UP000466931">
    <property type="component" value="Chromosome"/>
</dbReference>
<keyword evidence="1" id="KW-0805">Transcription regulation</keyword>
<evidence type="ECO:0000256" key="1">
    <source>
        <dbReference type="ARBA" id="ARBA00023015"/>
    </source>
</evidence>
<evidence type="ECO:0000313" key="7">
    <source>
        <dbReference type="Proteomes" id="UP000466931"/>
    </source>
</evidence>
<proteinExistence type="predicted"/>
<feature type="DNA-binding region" description="H-T-H motif" evidence="4">
    <location>
        <begin position="13"/>
        <end position="32"/>
    </location>
</feature>
<dbReference type="SUPFAM" id="SSF46689">
    <property type="entry name" value="Homeodomain-like"/>
    <property type="match status" value="1"/>
</dbReference>
<protein>
    <submittedName>
        <fullName evidence="6">TetR family transcriptional regulator</fullName>
    </submittedName>
</protein>
<evidence type="ECO:0000256" key="3">
    <source>
        <dbReference type="ARBA" id="ARBA00023163"/>
    </source>
</evidence>
<dbReference type="InterPro" id="IPR009057">
    <property type="entry name" value="Homeodomain-like_sf"/>
</dbReference>
<dbReference type="Pfam" id="PF00440">
    <property type="entry name" value="TetR_N"/>
    <property type="match status" value="1"/>
</dbReference>
<dbReference type="EMBL" id="AP022612">
    <property type="protein sequence ID" value="BBZ35405.1"/>
    <property type="molecule type" value="Genomic_DNA"/>
</dbReference>
<dbReference type="PANTHER" id="PTHR30055">
    <property type="entry name" value="HTH-TYPE TRANSCRIPTIONAL REGULATOR RUTR"/>
    <property type="match status" value="1"/>
</dbReference>
<sequence length="182" mass="20123">MAEFERHGFRRVALDDVARRARVSRTTIYRRFAGRDELVAAVIDRENEGLFLEIAEHIKSAGPKANIYVEAFTAAIVKFRDHRVLNRMITDDPALAVELAHQHYAAAVARIVAALHVIFPVGFAERVGPQTVSALADAILRYSLMALLLPSLQPLETAEDIRAFATTHFLPSLPAALRAVSV</sequence>
<gene>
    <name evidence="6" type="ORF">MCNF_40100</name>
</gene>
<evidence type="ECO:0000256" key="2">
    <source>
        <dbReference type="ARBA" id="ARBA00023125"/>
    </source>
</evidence>
<accession>A0A7I7Y189</accession>
<reference evidence="6" key="2">
    <citation type="submission" date="2020-02" db="EMBL/GenBank/DDBJ databases">
        <authorList>
            <person name="Matsumoto Y."/>
            <person name="Motooka D."/>
            <person name="Nakamura S."/>
        </authorList>
    </citation>
    <scope>NUCLEOTIDE SEQUENCE</scope>
    <source>
        <strain evidence="6">JCM 13671</strain>
    </source>
</reference>
<evidence type="ECO:0000256" key="4">
    <source>
        <dbReference type="PROSITE-ProRule" id="PRU00335"/>
    </source>
</evidence>
<dbReference type="InterPro" id="IPR001647">
    <property type="entry name" value="HTH_TetR"/>
</dbReference>
<dbReference type="GO" id="GO:0000976">
    <property type="term" value="F:transcription cis-regulatory region binding"/>
    <property type="evidence" value="ECO:0007669"/>
    <property type="project" value="TreeGrafter"/>
</dbReference>
<dbReference type="PROSITE" id="PS50977">
    <property type="entry name" value="HTH_TETR_2"/>
    <property type="match status" value="1"/>
</dbReference>
<dbReference type="InterPro" id="IPR050109">
    <property type="entry name" value="HTH-type_TetR-like_transc_reg"/>
</dbReference>
<dbReference type="PANTHER" id="PTHR30055:SF234">
    <property type="entry name" value="HTH-TYPE TRANSCRIPTIONAL REGULATOR BETI"/>
    <property type="match status" value="1"/>
</dbReference>
<feature type="domain" description="HTH tetR-type" evidence="5">
    <location>
        <begin position="1"/>
        <end position="50"/>
    </location>
</feature>
<evidence type="ECO:0000313" key="6">
    <source>
        <dbReference type="EMBL" id="BBZ35405.1"/>
    </source>
</evidence>
<keyword evidence="3" id="KW-0804">Transcription</keyword>